<reference evidence="2 3" key="1">
    <citation type="journal article" date="2019" name="Commun. Biol.">
        <title>The bagworm genome reveals a unique fibroin gene that provides high tensile strength.</title>
        <authorList>
            <person name="Kono N."/>
            <person name="Nakamura H."/>
            <person name="Ohtoshi R."/>
            <person name="Tomita M."/>
            <person name="Numata K."/>
            <person name="Arakawa K."/>
        </authorList>
    </citation>
    <scope>NUCLEOTIDE SEQUENCE [LARGE SCALE GENOMIC DNA]</scope>
</reference>
<accession>A0A4C1VJE8</accession>
<sequence>MRSARTPKCALSRGPLSRRRGRRDLDFSPGRSSLRRRLVNTYPHVARRRSTADRKLVLGDRRQRPPPPPAAPAPARNTPHDAAAMSCRLLHPERSSTSGQQDVTRPLPRVR</sequence>
<proteinExistence type="predicted"/>
<evidence type="ECO:0000256" key="1">
    <source>
        <dbReference type="SAM" id="MobiDB-lite"/>
    </source>
</evidence>
<organism evidence="2 3">
    <name type="scientific">Eumeta variegata</name>
    <name type="common">Bagworm moth</name>
    <name type="synonym">Eumeta japonica</name>
    <dbReference type="NCBI Taxonomy" id="151549"/>
    <lineage>
        <taxon>Eukaryota</taxon>
        <taxon>Metazoa</taxon>
        <taxon>Ecdysozoa</taxon>
        <taxon>Arthropoda</taxon>
        <taxon>Hexapoda</taxon>
        <taxon>Insecta</taxon>
        <taxon>Pterygota</taxon>
        <taxon>Neoptera</taxon>
        <taxon>Endopterygota</taxon>
        <taxon>Lepidoptera</taxon>
        <taxon>Glossata</taxon>
        <taxon>Ditrysia</taxon>
        <taxon>Tineoidea</taxon>
        <taxon>Psychidae</taxon>
        <taxon>Oiketicinae</taxon>
        <taxon>Eumeta</taxon>
    </lineage>
</organism>
<keyword evidence="3" id="KW-1185">Reference proteome</keyword>
<gene>
    <name evidence="2" type="ORF">EVAR_95169_1</name>
</gene>
<dbReference type="AlphaFoldDB" id="A0A4C1VJE8"/>
<evidence type="ECO:0000313" key="2">
    <source>
        <dbReference type="EMBL" id="GBP38044.1"/>
    </source>
</evidence>
<dbReference type="EMBL" id="BGZK01000343">
    <property type="protein sequence ID" value="GBP38044.1"/>
    <property type="molecule type" value="Genomic_DNA"/>
</dbReference>
<protein>
    <submittedName>
        <fullName evidence="2">Uncharacterized protein</fullName>
    </submittedName>
</protein>
<comment type="caution">
    <text evidence="2">The sequence shown here is derived from an EMBL/GenBank/DDBJ whole genome shotgun (WGS) entry which is preliminary data.</text>
</comment>
<name>A0A4C1VJE8_EUMVA</name>
<feature type="region of interest" description="Disordered" evidence="1">
    <location>
        <begin position="1"/>
        <end position="111"/>
    </location>
</feature>
<feature type="compositionally biased region" description="Basic and acidic residues" evidence="1">
    <location>
        <begin position="50"/>
        <end position="63"/>
    </location>
</feature>
<dbReference type="Proteomes" id="UP000299102">
    <property type="component" value="Unassembled WGS sequence"/>
</dbReference>
<evidence type="ECO:0000313" key="3">
    <source>
        <dbReference type="Proteomes" id="UP000299102"/>
    </source>
</evidence>